<sequence length="240" mass="27181">MRKDHRPYWLKHLQLRMRNWRARRFLWPQFDSIGREPEIMDPGSVQVFGERIHLGDYPHLISTPDNPIRFTTLGHRGKKAEISVGDCVLISPGVRISAEESIHIGNACMIAANTYISDSDWHGLYNRTRPFRCTAPVRLGDNVWLGDSVIVCKGVSIGDNSVVGAGSVVTRDVPPNTVVAGNPAREIRKINPRRRMITREALFADAFRQAHNMDELDRMLLAGNSLSGWLRSLFFPRRGD</sequence>
<keyword evidence="3" id="KW-0012">Acyltransferase</keyword>
<keyword evidence="1 4" id="KW-0808">Transferase</keyword>
<evidence type="ECO:0000256" key="1">
    <source>
        <dbReference type="ARBA" id="ARBA00022679"/>
    </source>
</evidence>
<dbReference type="STRING" id="658219.SAMN05216212_0150"/>
<keyword evidence="5" id="KW-1185">Reference proteome</keyword>
<evidence type="ECO:0000256" key="2">
    <source>
        <dbReference type="ARBA" id="ARBA00022737"/>
    </source>
</evidence>
<dbReference type="InterPro" id="IPR018357">
    <property type="entry name" value="Hexapep_transf_CS"/>
</dbReference>
<dbReference type="CDD" id="cd04647">
    <property type="entry name" value="LbH_MAT_like"/>
    <property type="match status" value="1"/>
</dbReference>
<dbReference type="AlphaFoldDB" id="A0A1G8UKM8"/>
<dbReference type="InterPro" id="IPR051159">
    <property type="entry name" value="Hexapeptide_acetyltransf"/>
</dbReference>
<dbReference type="Pfam" id="PF14602">
    <property type="entry name" value="Hexapep_2"/>
    <property type="match status" value="1"/>
</dbReference>
<gene>
    <name evidence="4" type="ORF">SAMN05216212_0150</name>
</gene>
<dbReference type="PROSITE" id="PS00101">
    <property type="entry name" value="HEXAPEP_TRANSFERASES"/>
    <property type="match status" value="1"/>
</dbReference>
<keyword evidence="2" id="KW-0677">Repeat</keyword>
<dbReference type="InterPro" id="IPR001451">
    <property type="entry name" value="Hexapep"/>
</dbReference>
<evidence type="ECO:0000256" key="3">
    <source>
        <dbReference type="ARBA" id="ARBA00023315"/>
    </source>
</evidence>
<dbReference type="SUPFAM" id="SSF51161">
    <property type="entry name" value="Trimeric LpxA-like enzymes"/>
    <property type="match status" value="1"/>
</dbReference>
<dbReference type="Proteomes" id="UP000199305">
    <property type="component" value="Unassembled WGS sequence"/>
</dbReference>
<evidence type="ECO:0000313" key="5">
    <source>
        <dbReference type="Proteomes" id="UP000199305"/>
    </source>
</evidence>
<dbReference type="EMBL" id="FNFH01000001">
    <property type="protein sequence ID" value="SDJ53745.1"/>
    <property type="molecule type" value="Genomic_DNA"/>
</dbReference>
<dbReference type="InterPro" id="IPR011004">
    <property type="entry name" value="Trimer_LpxA-like_sf"/>
</dbReference>
<dbReference type="PANTHER" id="PTHR23416">
    <property type="entry name" value="SIALIC ACID SYNTHASE-RELATED"/>
    <property type="match status" value="1"/>
</dbReference>
<dbReference type="Gene3D" id="2.160.10.10">
    <property type="entry name" value="Hexapeptide repeat proteins"/>
    <property type="match status" value="1"/>
</dbReference>
<accession>A0A1G8UKM8</accession>
<dbReference type="RefSeq" id="WP_091506449.1">
    <property type="nucleotide sequence ID" value="NZ_FNFH01000001.1"/>
</dbReference>
<organism evidence="4 5">
    <name type="scientific">Microbulbifer yueqingensis</name>
    <dbReference type="NCBI Taxonomy" id="658219"/>
    <lineage>
        <taxon>Bacteria</taxon>
        <taxon>Pseudomonadati</taxon>
        <taxon>Pseudomonadota</taxon>
        <taxon>Gammaproteobacteria</taxon>
        <taxon>Cellvibrionales</taxon>
        <taxon>Microbulbiferaceae</taxon>
        <taxon>Microbulbifer</taxon>
    </lineage>
</organism>
<dbReference type="PANTHER" id="PTHR23416:SF78">
    <property type="entry name" value="LIPOPOLYSACCHARIDE BIOSYNTHESIS O-ACETYL TRANSFERASE WBBJ-RELATED"/>
    <property type="match status" value="1"/>
</dbReference>
<reference evidence="5" key="1">
    <citation type="submission" date="2016-10" db="EMBL/GenBank/DDBJ databases">
        <authorList>
            <person name="Varghese N."/>
            <person name="Submissions S."/>
        </authorList>
    </citation>
    <scope>NUCLEOTIDE SEQUENCE [LARGE SCALE GENOMIC DNA]</scope>
    <source>
        <strain evidence="5">CGMCC 1.10658</strain>
    </source>
</reference>
<proteinExistence type="predicted"/>
<name>A0A1G8UKM8_9GAMM</name>
<dbReference type="OrthoDB" id="9815592at2"/>
<evidence type="ECO:0000313" key="4">
    <source>
        <dbReference type="EMBL" id="SDJ53745.1"/>
    </source>
</evidence>
<protein>
    <submittedName>
        <fullName evidence="4">Hexapeptide repeat of succinyl-transferase</fullName>
    </submittedName>
</protein>
<dbReference type="GO" id="GO:0016746">
    <property type="term" value="F:acyltransferase activity"/>
    <property type="evidence" value="ECO:0007669"/>
    <property type="project" value="UniProtKB-KW"/>
</dbReference>
<dbReference type="Pfam" id="PF00132">
    <property type="entry name" value="Hexapep"/>
    <property type="match status" value="1"/>
</dbReference>